<evidence type="ECO:0000313" key="7">
    <source>
        <dbReference type="Proteomes" id="UP000435649"/>
    </source>
</evidence>
<dbReference type="EMBL" id="VUNS01000009">
    <property type="protein sequence ID" value="MST97342.1"/>
    <property type="molecule type" value="Genomic_DNA"/>
</dbReference>
<dbReference type="InterPro" id="IPR008928">
    <property type="entry name" value="6-hairpin_glycosidase_sf"/>
</dbReference>
<organism evidence="6 7">
    <name type="scientific">Victivallis lenta</name>
    <dbReference type="NCBI Taxonomy" id="2606640"/>
    <lineage>
        <taxon>Bacteria</taxon>
        <taxon>Pseudomonadati</taxon>
        <taxon>Lentisphaerota</taxon>
        <taxon>Lentisphaeria</taxon>
        <taxon>Victivallales</taxon>
        <taxon>Victivallaceae</taxon>
        <taxon>Victivallis</taxon>
    </lineage>
</organism>
<accession>A0A844G343</accession>
<comment type="similarity">
    <text evidence="1">Belongs to the glycosyl hydrolase 9 (cellulase E) family.</text>
</comment>
<feature type="domain" description="Cellulase Ig-like" evidence="5">
    <location>
        <begin position="279"/>
        <end position="372"/>
    </location>
</feature>
<evidence type="ECO:0000259" key="5">
    <source>
        <dbReference type="Pfam" id="PF02927"/>
    </source>
</evidence>
<dbReference type="InterPro" id="IPR013783">
    <property type="entry name" value="Ig-like_fold"/>
</dbReference>
<evidence type="ECO:0000259" key="4">
    <source>
        <dbReference type="Pfam" id="PF00759"/>
    </source>
</evidence>
<dbReference type="InterPro" id="IPR004197">
    <property type="entry name" value="Cellulase_Ig-like"/>
</dbReference>
<dbReference type="CDD" id="cd02850">
    <property type="entry name" value="E_set_Cellulase_N"/>
    <property type="match status" value="1"/>
</dbReference>
<evidence type="ECO:0000256" key="3">
    <source>
        <dbReference type="ARBA" id="ARBA00023326"/>
    </source>
</evidence>
<evidence type="ECO:0000256" key="2">
    <source>
        <dbReference type="ARBA" id="ARBA00023277"/>
    </source>
</evidence>
<keyword evidence="2" id="KW-0119">Carbohydrate metabolism</keyword>
<evidence type="ECO:0000256" key="1">
    <source>
        <dbReference type="ARBA" id="ARBA00007072"/>
    </source>
</evidence>
<gene>
    <name evidence="6" type="ORF">FYJ85_09840</name>
</gene>
<evidence type="ECO:0000313" key="6">
    <source>
        <dbReference type="EMBL" id="MST97342.1"/>
    </source>
</evidence>
<dbReference type="Proteomes" id="UP000435649">
    <property type="component" value="Unassembled WGS sequence"/>
</dbReference>
<sequence>MGFALAVGFLLVLLSSAIYREVSGKRPPGGVFRVFQPPGTSLPRGGPSCAAREASGDAAAAAGVENRLGVPGALLLQVSLLSVDRPEGKGGGKMKILLCISAVAAMLSLAAAEPRGVWRIEHLDGRTLALTGDYTSFLRERYAAEKLEALKELCRQPSPEWKRTFGLNFSAAGVIGRYRPEIAGMLQQFDRIRVTDAAGSAHAVEKAGYWLNPTGAARFPDGNGRERLTRNADVAHFVFLRFAEPLAPGAGYVISLPTGETLAYRFDPDNVPSLLFKQNQLGYAPQARRKYAYLGAWLGDAGPLPMKEYIGRSFELCDAATGSAVFSGPVAARMEDPVSPQGTPFTGEETAELDFSSVSAPGTYFLRVPGIGRSPDFRIDGRSIADAFYIHARGLYHKRCGIAKEKPYTNWTTPLCHREVLRGTFPPDDGQYNAAPKGKTRDWGFFDSHGNSISVKHFNLIAENLPADPEPLFLPGGWHDAADFDRRPCHLSIVGDLAAAYLLKPENFSDGQLDLPESGNGVPDILDEARWGLEHLRLAQQPDGGVGTWIETDHHPTPAEYLPSSPQKPFRLSLATRAGTLEYAAYASMLALALRQAGDAAGSELCRESARRAWEYALNPANRKIQYYSYYLDKRKQMISYREPKELPAEFLLKAGANLRLLYGDAAYLEPLAGRGKELADLIRRESWRWSPFLFVELEVFRDRLEEFGELRRFWTGRVVQEAREMAGQIDGGYPYRIAWYGARNWKAGRMSWGNCHPLRRALTLLAAYAYSGEKSFLDAAYLCNDFHNGANPNGTTMTSGLGYRCPVRFLDFTSYADGIAEFVPGITPYRNTYGIARDDVRLAHGLYYGKRPEAGFAGISKSLLPLSLRGGRELAEDESAKLLSRAWPIWRRWANVEPYSVAASEYTVWETIAPAAAATGLLLDRAYPPEPGAKERVPAADITQLPGYAPLP</sequence>
<feature type="domain" description="Glycoside hydrolase family 9" evidence="4">
    <location>
        <begin position="396"/>
        <end position="810"/>
    </location>
</feature>
<keyword evidence="7" id="KW-1185">Reference proteome</keyword>
<evidence type="ECO:0008006" key="8">
    <source>
        <dbReference type="Google" id="ProtNLM"/>
    </source>
</evidence>
<dbReference type="Pfam" id="PF00759">
    <property type="entry name" value="Glyco_hydro_9"/>
    <property type="match status" value="1"/>
</dbReference>
<dbReference type="SUPFAM" id="SSF81296">
    <property type="entry name" value="E set domains"/>
    <property type="match status" value="1"/>
</dbReference>
<dbReference type="Gene3D" id="2.60.40.10">
    <property type="entry name" value="Immunoglobulins"/>
    <property type="match status" value="1"/>
</dbReference>
<protein>
    <recommendedName>
        <fullName evidence="8">Cellulase-like Ig domain-containing protein</fullName>
    </recommendedName>
</protein>
<dbReference type="GO" id="GO:0000272">
    <property type="term" value="P:polysaccharide catabolic process"/>
    <property type="evidence" value="ECO:0007669"/>
    <property type="project" value="UniProtKB-KW"/>
</dbReference>
<dbReference type="InterPro" id="IPR012341">
    <property type="entry name" value="6hp_glycosidase-like_sf"/>
</dbReference>
<dbReference type="InterPro" id="IPR014756">
    <property type="entry name" value="Ig_E-set"/>
</dbReference>
<name>A0A844G343_9BACT</name>
<dbReference type="SUPFAM" id="SSF48208">
    <property type="entry name" value="Six-hairpin glycosidases"/>
    <property type="match status" value="1"/>
</dbReference>
<reference evidence="6 7" key="1">
    <citation type="submission" date="2019-08" db="EMBL/GenBank/DDBJ databases">
        <title>In-depth cultivation of the pig gut microbiome towards novel bacterial diversity and tailored functional studies.</title>
        <authorList>
            <person name="Wylensek D."/>
            <person name="Hitch T.C.A."/>
            <person name="Clavel T."/>
        </authorList>
    </citation>
    <scope>NUCLEOTIDE SEQUENCE [LARGE SCALE GENOMIC DNA]</scope>
    <source>
        <strain evidence="6 7">BBE-744-WT-12</strain>
    </source>
</reference>
<dbReference type="InterPro" id="IPR001701">
    <property type="entry name" value="Glyco_hydro_9"/>
</dbReference>
<keyword evidence="3" id="KW-0624">Polysaccharide degradation</keyword>
<dbReference type="Pfam" id="PF02927">
    <property type="entry name" value="CelD_N"/>
    <property type="match status" value="1"/>
</dbReference>
<comment type="caution">
    <text evidence="6">The sequence shown here is derived from an EMBL/GenBank/DDBJ whole genome shotgun (WGS) entry which is preliminary data.</text>
</comment>
<dbReference type="Gene3D" id="1.50.10.10">
    <property type="match status" value="1"/>
</dbReference>
<dbReference type="AlphaFoldDB" id="A0A844G343"/>
<dbReference type="GO" id="GO:0008810">
    <property type="term" value="F:cellulase activity"/>
    <property type="evidence" value="ECO:0007669"/>
    <property type="project" value="InterPro"/>
</dbReference>
<proteinExistence type="inferred from homology"/>